<dbReference type="EMBL" id="JBBHLL010000096">
    <property type="protein sequence ID" value="KAK7817313.1"/>
    <property type="molecule type" value="Genomic_DNA"/>
</dbReference>
<accession>A0AAW0IS60</accession>
<evidence type="ECO:0000313" key="2">
    <source>
        <dbReference type="EMBL" id="KAK7817313.1"/>
    </source>
</evidence>
<evidence type="ECO:0000313" key="3">
    <source>
        <dbReference type="Proteomes" id="UP001488838"/>
    </source>
</evidence>
<feature type="region of interest" description="Disordered" evidence="1">
    <location>
        <begin position="91"/>
        <end position="122"/>
    </location>
</feature>
<proteinExistence type="predicted"/>
<evidence type="ECO:0000256" key="1">
    <source>
        <dbReference type="SAM" id="MobiDB-lite"/>
    </source>
</evidence>
<dbReference type="Proteomes" id="UP001488838">
    <property type="component" value="Unassembled WGS sequence"/>
</dbReference>
<keyword evidence="3" id="KW-1185">Reference proteome</keyword>
<sequence length="122" mass="12805">MGSGSWREENPFPELGVCLHPGCAGNMGSEMWGRGLQPGVRLAGKVTTHGTGESSAQAWALFPGDSSSAQALQQQGWGCGAREGEQGGFRHRREGLQGSQPFRTNLTGWGGGWGAAPHLSEL</sequence>
<name>A0AAW0IS60_MYOGA</name>
<dbReference type="AlphaFoldDB" id="A0AAW0IS60"/>
<organism evidence="2 3">
    <name type="scientific">Myodes glareolus</name>
    <name type="common">Bank vole</name>
    <name type="synonym">Clethrionomys glareolus</name>
    <dbReference type="NCBI Taxonomy" id="447135"/>
    <lineage>
        <taxon>Eukaryota</taxon>
        <taxon>Metazoa</taxon>
        <taxon>Chordata</taxon>
        <taxon>Craniata</taxon>
        <taxon>Vertebrata</taxon>
        <taxon>Euteleostomi</taxon>
        <taxon>Mammalia</taxon>
        <taxon>Eutheria</taxon>
        <taxon>Euarchontoglires</taxon>
        <taxon>Glires</taxon>
        <taxon>Rodentia</taxon>
        <taxon>Myomorpha</taxon>
        <taxon>Muroidea</taxon>
        <taxon>Cricetidae</taxon>
        <taxon>Arvicolinae</taxon>
        <taxon>Myodes</taxon>
    </lineage>
</organism>
<feature type="compositionally biased region" description="Polar residues" evidence="1">
    <location>
        <begin position="97"/>
        <end position="107"/>
    </location>
</feature>
<feature type="non-terminal residue" evidence="2">
    <location>
        <position position="122"/>
    </location>
</feature>
<comment type="caution">
    <text evidence="2">The sequence shown here is derived from an EMBL/GenBank/DDBJ whole genome shotgun (WGS) entry which is preliminary data.</text>
</comment>
<reference evidence="2 3" key="1">
    <citation type="journal article" date="2023" name="bioRxiv">
        <title>Conserved and derived expression patterns and positive selection on dental genes reveal complex evolutionary context of ever-growing rodent molars.</title>
        <authorList>
            <person name="Calamari Z.T."/>
            <person name="Song A."/>
            <person name="Cohen E."/>
            <person name="Akter M."/>
            <person name="Roy R.D."/>
            <person name="Hallikas O."/>
            <person name="Christensen M.M."/>
            <person name="Li P."/>
            <person name="Marangoni P."/>
            <person name="Jernvall J."/>
            <person name="Klein O.D."/>
        </authorList>
    </citation>
    <scope>NUCLEOTIDE SEQUENCE [LARGE SCALE GENOMIC DNA]</scope>
    <source>
        <strain evidence="2">V071</strain>
    </source>
</reference>
<gene>
    <name evidence="2" type="ORF">U0070_004450</name>
</gene>
<protein>
    <submittedName>
        <fullName evidence="2">Uncharacterized protein</fullName>
    </submittedName>
</protein>